<keyword evidence="4" id="KW-0804">Transcription</keyword>
<evidence type="ECO:0000259" key="7">
    <source>
        <dbReference type="Pfam" id="PF08292"/>
    </source>
</evidence>
<comment type="caution">
    <text evidence="8">The sequence shown here is derived from an EMBL/GenBank/DDBJ whole genome shotgun (WGS) entry which is preliminary data.</text>
</comment>
<gene>
    <name evidence="8" type="primary">rpc25_1</name>
    <name evidence="8" type="ORF">K7432_003403</name>
</gene>
<dbReference type="SUPFAM" id="SSF88798">
    <property type="entry name" value="N-terminal, heterodimerisation domain of RBP7 (RpoE)"/>
    <property type="match status" value="1"/>
</dbReference>
<feature type="domain" description="RNA polymerase Rpb7-like N-terminal" evidence="6">
    <location>
        <begin position="15"/>
        <end position="64"/>
    </location>
</feature>
<dbReference type="SUPFAM" id="SSF50249">
    <property type="entry name" value="Nucleic acid-binding proteins"/>
    <property type="match status" value="1"/>
</dbReference>
<dbReference type="CDD" id="cd04330">
    <property type="entry name" value="RNAP_III_Rpc25_N"/>
    <property type="match status" value="1"/>
</dbReference>
<dbReference type="EMBL" id="JASJQH010006979">
    <property type="protein sequence ID" value="KAK9721485.1"/>
    <property type="molecule type" value="Genomic_DNA"/>
</dbReference>
<dbReference type="GO" id="GO:0000428">
    <property type="term" value="C:DNA-directed RNA polymerase complex"/>
    <property type="evidence" value="ECO:0007669"/>
    <property type="project" value="UniProtKB-KW"/>
</dbReference>
<organism evidence="8 9">
    <name type="scientific">Basidiobolus ranarum</name>
    <dbReference type="NCBI Taxonomy" id="34480"/>
    <lineage>
        <taxon>Eukaryota</taxon>
        <taxon>Fungi</taxon>
        <taxon>Fungi incertae sedis</taxon>
        <taxon>Zoopagomycota</taxon>
        <taxon>Entomophthoromycotina</taxon>
        <taxon>Basidiobolomycetes</taxon>
        <taxon>Basidiobolales</taxon>
        <taxon>Basidiobolaceae</taxon>
        <taxon>Basidiobolus</taxon>
    </lineage>
</organism>
<evidence type="ECO:0000256" key="1">
    <source>
        <dbReference type="ARBA" id="ARBA00004123"/>
    </source>
</evidence>
<evidence type="ECO:0000256" key="4">
    <source>
        <dbReference type="ARBA" id="ARBA00023163"/>
    </source>
</evidence>
<dbReference type="InterPro" id="IPR012340">
    <property type="entry name" value="NA-bd_OB-fold"/>
</dbReference>
<feature type="domain" description="RNA polymerase III subunit Rpc25" evidence="7">
    <location>
        <begin position="83"/>
        <end position="198"/>
    </location>
</feature>
<name>A0ABR2W6F7_9FUNG</name>
<evidence type="ECO:0000313" key="8">
    <source>
        <dbReference type="EMBL" id="KAK9721485.1"/>
    </source>
</evidence>
<dbReference type="Proteomes" id="UP001479436">
    <property type="component" value="Unassembled WGS sequence"/>
</dbReference>
<dbReference type="InterPro" id="IPR036898">
    <property type="entry name" value="RNA_pol_Rpb7-like_N_sf"/>
</dbReference>
<sequence length="200" mass="22701">MFILSVFKDTVKTVPQNFRKSKNDALADEINKKYANKVVHDVGLCICLHDILEASEGFIHHSDGCSYVKVKFRLVVFRPFLGEVITGKIRSCSSEGVRVSLGFFDDILIPPALLQESTEFDQNEQVWVWRFDGNELFMDIDEIIRLRVIDEMFVDTTPIPDAKNKQKSSESAEPKPIEPPYSLVCSIQEDGLGLVSWWSG</sequence>
<dbReference type="NCBIfam" id="TIGR00448">
    <property type="entry name" value="rpoE"/>
    <property type="match status" value="1"/>
</dbReference>
<dbReference type="Pfam" id="PF08292">
    <property type="entry name" value="RNA_pol_Rbc25"/>
    <property type="match status" value="1"/>
</dbReference>
<proteinExistence type="inferred from homology"/>
<keyword evidence="9" id="KW-1185">Reference proteome</keyword>
<evidence type="ECO:0000259" key="6">
    <source>
        <dbReference type="Pfam" id="PF03876"/>
    </source>
</evidence>
<dbReference type="PANTHER" id="PTHR12709:SF1">
    <property type="entry name" value="DNA-DIRECTED RNA POLYMERASE III SUBUNIT RPC8"/>
    <property type="match status" value="1"/>
</dbReference>
<dbReference type="InterPro" id="IPR013238">
    <property type="entry name" value="RNA_pol_III_Rbc25"/>
</dbReference>
<dbReference type="Gene3D" id="2.40.50.140">
    <property type="entry name" value="Nucleic acid-binding proteins"/>
    <property type="match status" value="1"/>
</dbReference>
<evidence type="ECO:0000256" key="5">
    <source>
        <dbReference type="ARBA" id="ARBA00023242"/>
    </source>
</evidence>
<evidence type="ECO:0000313" key="9">
    <source>
        <dbReference type="Proteomes" id="UP001479436"/>
    </source>
</evidence>
<dbReference type="InterPro" id="IPR004519">
    <property type="entry name" value="RNAP_E/RPC8"/>
</dbReference>
<accession>A0ABR2W6F7</accession>
<dbReference type="InterPro" id="IPR045113">
    <property type="entry name" value="Rpb7-like"/>
</dbReference>
<reference evidence="8 9" key="1">
    <citation type="submission" date="2023-04" db="EMBL/GenBank/DDBJ databases">
        <title>Genome of Basidiobolus ranarum AG-B5.</title>
        <authorList>
            <person name="Stajich J.E."/>
            <person name="Carter-House D."/>
            <person name="Gryganskyi A."/>
        </authorList>
    </citation>
    <scope>NUCLEOTIDE SEQUENCE [LARGE SCALE GENOMIC DNA]</scope>
    <source>
        <strain evidence="8 9">AG-B5</strain>
    </source>
</reference>
<dbReference type="InterPro" id="IPR005576">
    <property type="entry name" value="Rpb7-like_N"/>
</dbReference>
<keyword evidence="5" id="KW-0539">Nucleus</keyword>
<dbReference type="PANTHER" id="PTHR12709">
    <property type="entry name" value="DNA-DIRECTED RNA POLYMERASE II, III"/>
    <property type="match status" value="1"/>
</dbReference>
<comment type="subcellular location">
    <subcellularLocation>
        <location evidence="1">Nucleus</location>
    </subcellularLocation>
</comment>
<comment type="similarity">
    <text evidence="2">Belongs to the eukaryotic RPB7/RPC8 RNA polymerase subunit family.</text>
</comment>
<dbReference type="Pfam" id="PF03876">
    <property type="entry name" value="SHS2_Rpb7-N"/>
    <property type="match status" value="1"/>
</dbReference>
<evidence type="ECO:0000256" key="2">
    <source>
        <dbReference type="ARBA" id="ARBA00009307"/>
    </source>
</evidence>
<dbReference type="Gene3D" id="3.30.1490.120">
    <property type="entry name" value="RNA polymerase Rpb7-like, N-terminal domain"/>
    <property type="match status" value="1"/>
</dbReference>
<evidence type="ECO:0000256" key="3">
    <source>
        <dbReference type="ARBA" id="ARBA00022478"/>
    </source>
</evidence>
<protein>
    <submittedName>
        <fullName evidence="8">DNA-directed RNA polymerase III complex subunit Rpc25</fullName>
    </submittedName>
</protein>
<keyword evidence="3 8" id="KW-0240">DNA-directed RNA polymerase</keyword>